<dbReference type="Pfam" id="PF12937">
    <property type="entry name" value="F-box-like"/>
    <property type="match status" value="1"/>
</dbReference>
<accession>A0A1A9X3X4</accession>
<proteinExistence type="predicted"/>
<protein>
    <submittedName>
        <fullName evidence="2">F-box domain-containing protein</fullName>
    </submittedName>
</protein>
<evidence type="ECO:0000313" key="2">
    <source>
        <dbReference type="EnsemblMetazoa" id="GBRI043336-PA"/>
    </source>
</evidence>
<evidence type="ECO:0000313" key="3">
    <source>
        <dbReference type="Proteomes" id="UP000091820"/>
    </source>
</evidence>
<evidence type="ECO:0000259" key="1">
    <source>
        <dbReference type="PROSITE" id="PS50181"/>
    </source>
</evidence>
<dbReference type="InterPro" id="IPR032675">
    <property type="entry name" value="LRR_dom_sf"/>
</dbReference>
<keyword evidence="3" id="KW-1185">Reference proteome</keyword>
<reference evidence="3" key="1">
    <citation type="submission" date="2014-03" db="EMBL/GenBank/DDBJ databases">
        <authorList>
            <person name="Aksoy S."/>
            <person name="Warren W."/>
            <person name="Wilson R.K."/>
        </authorList>
    </citation>
    <scope>NUCLEOTIDE SEQUENCE [LARGE SCALE GENOMIC DNA]</scope>
    <source>
        <strain evidence="3">IAEA</strain>
    </source>
</reference>
<dbReference type="PROSITE" id="PS50181">
    <property type="entry name" value="FBOX"/>
    <property type="match status" value="1"/>
</dbReference>
<dbReference type="SUPFAM" id="SSF81383">
    <property type="entry name" value="F-box domain"/>
    <property type="match status" value="1"/>
</dbReference>
<dbReference type="SUPFAM" id="SSF52047">
    <property type="entry name" value="RNI-like"/>
    <property type="match status" value="1"/>
</dbReference>
<organism evidence="2 3">
    <name type="scientific">Glossina brevipalpis</name>
    <dbReference type="NCBI Taxonomy" id="37001"/>
    <lineage>
        <taxon>Eukaryota</taxon>
        <taxon>Metazoa</taxon>
        <taxon>Ecdysozoa</taxon>
        <taxon>Arthropoda</taxon>
        <taxon>Hexapoda</taxon>
        <taxon>Insecta</taxon>
        <taxon>Pterygota</taxon>
        <taxon>Neoptera</taxon>
        <taxon>Endopterygota</taxon>
        <taxon>Diptera</taxon>
        <taxon>Brachycera</taxon>
        <taxon>Muscomorpha</taxon>
        <taxon>Hippoboscoidea</taxon>
        <taxon>Glossinidae</taxon>
        <taxon>Glossina</taxon>
    </lineage>
</organism>
<dbReference type="SMART" id="SM00256">
    <property type="entry name" value="FBOX"/>
    <property type="match status" value="1"/>
</dbReference>
<dbReference type="EnsemblMetazoa" id="GBRI043336-RA">
    <property type="protein sequence ID" value="GBRI043336-PA"/>
    <property type="gene ID" value="GBRI043336"/>
</dbReference>
<dbReference type="InterPro" id="IPR036047">
    <property type="entry name" value="F-box-like_dom_sf"/>
</dbReference>
<dbReference type="CDD" id="cd09917">
    <property type="entry name" value="F-box_SF"/>
    <property type="match status" value="1"/>
</dbReference>
<dbReference type="InterPro" id="IPR001810">
    <property type="entry name" value="F-box_dom"/>
</dbReference>
<dbReference type="Gene3D" id="1.20.1280.50">
    <property type="match status" value="1"/>
</dbReference>
<sequence length="343" mass="39754">MDIGCGPNHSEMEEIKLQSALIESVDEINTVPHIEGNDNHTLPRLPKEMITQIFDYLPPDNLLPVRLVCKDWYELIRAPKLKYYLELQYESVEIYISECESSEAERNLLKILKNIGPNIVELKLYSTDLPCFNDVLPNVKKLDLSDMCALYWRNDFDSNKFPNIKSLWLPPASLVFGPYRYLPNEIQITGMQLEELSIDMGRNISKCLNVVASQTSSLLSLRLRICEMPTSYNWLGQLKETLKKCNKLKELYIRDTTNKEIEYFVLENLPEGNSFNVLYDTKYKTCGCDGCGYCAVKCLGSFHYDDDDDDHYYCNDDDNHYYDDDNVYCVDGDADDDREDYNV</sequence>
<dbReference type="VEuPathDB" id="VectorBase:GBRI043336"/>
<reference evidence="2" key="2">
    <citation type="submission" date="2020-05" db="UniProtKB">
        <authorList>
            <consortium name="EnsemblMetazoa"/>
        </authorList>
    </citation>
    <scope>IDENTIFICATION</scope>
    <source>
        <strain evidence="2">IAEA</strain>
    </source>
</reference>
<dbReference type="Proteomes" id="UP000091820">
    <property type="component" value="Unassembled WGS sequence"/>
</dbReference>
<feature type="domain" description="F-box" evidence="1">
    <location>
        <begin position="39"/>
        <end position="87"/>
    </location>
</feature>
<dbReference type="AlphaFoldDB" id="A0A1A9X3X4"/>
<dbReference type="Gene3D" id="3.80.10.10">
    <property type="entry name" value="Ribonuclease Inhibitor"/>
    <property type="match status" value="1"/>
</dbReference>
<name>A0A1A9X3X4_9MUSC</name>